<comment type="similarity">
    <text evidence="3">Belongs to the flagella basal body rod proteins family.</text>
</comment>
<keyword evidence="5" id="KW-0964">Secreted</keyword>
<dbReference type="PANTHER" id="PTHR30033">
    <property type="entry name" value="FLAGELLAR HOOK-ASSOCIATED PROTEIN 1"/>
    <property type="match status" value="1"/>
</dbReference>
<evidence type="ECO:0000256" key="3">
    <source>
        <dbReference type="ARBA" id="ARBA00009677"/>
    </source>
</evidence>
<comment type="caution">
    <text evidence="10">The sequence shown here is derived from an EMBL/GenBank/DDBJ whole genome shotgun (WGS) entry which is preliminary data.</text>
</comment>
<keyword evidence="10" id="KW-0969">Cilium</keyword>
<feature type="domain" description="Flagellar hook-associated protein FlgK helical" evidence="9">
    <location>
        <begin position="104"/>
        <end position="240"/>
    </location>
</feature>
<dbReference type="SUPFAM" id="SSF64518">
    <property type="entry name" value="Phase 1 flagellin"/>
    <property type="match status" value="1"/>
</dbReference>
<keyword evidence="6" id="KW-0975">Bacterial flagellum</keyword>
<dbReference type="InterPro" id="IPR053927">
    <property type="entry name" value="FlgK_helical"/>
</dbReference>
<evidence type="ECO:0000256" key="4">
    <source>
        <dbReference type="ARBA" id="ARBA00016244"/>
    </source>
</evidence>
<evidence type="ECO:0000256" key="6">
    <source>
        <dbReference type="ARBA" id="ARBA00023143"/>
    </source>
</evidence>
<dbReference type="InterPro" id="IPR002371">
    <property type="entry name" value="FlgK"/>
</dbReference>
<evidence type="ECO:0000256" key="5">
    <source>
        <dbReference type="ARBA" id="ARBA00022525"/>
    </source>
</evidence>
<dbReference type="RefSeq" id="WP_154472777.1">
    <property type="nucleotide sequence ID" value="NZ_DBEWUL010000125.1"/>
</dbReference>
<reference evidence="10 11" key="1">
    <citation type="submission" date="2019-08" db="EMBL/GenBank/DDBJ databases">
        <title>In-depth cultivation of the pig gut microbiome towards novel bacterial diversity and tailored functional studies.</title>
        <authorList>
            <person name="Wylensek D."/>
            <person name="Hitch T.C.A."/>
            <person name="Clavel T."/>
        </authorList>
    </citation>
    <scope>NUCLEOTIDE SEQUENCE [LARGE SCALE GENOMIC DNA]</scope>
    <source>
        <strain evidence="10 11">WCA-389-WT-23D1</strain>
    </source>
</reference>
<dbReference type="PANTHER" id="PTHR30033:SF1">
    <property type="entry name" value="FLAGELLAR HOOK-ASSOCIATED PROTEIN 1"/>
    <property type="match status" value="1"/>
</dbReference>
<evidence type="ECO:0000256" key="1">
    <source>
        <dbReference type="ARBA" id="ARBA00004365"/>
    </source>
</evidence>
<dbReference type="Pfam" id="PF06429">
    <property type="entry name" value="Flg_bbr_C"/>
    <property type="match status" value="1"/>
</dbReference>
<evidence type="ECO:0000259" key="7">
    <source>
        <dbReference type="Pfam" id="PF00460"/>
    </source>
</evidence>
<dbReference type="GO" id="GO:0044780">
    <property type="term" value="P:bacterial-type flagellum assembly"/>
    <property type="evidence" value="ECO:0007669"/>
    <property type="project" value="InterPro"/>
</dbReference>
<feature type="domain" description="Flagellar basal body rod protein N-terminal" evidence="7">
    <location>
        <begin position="11"/>
        <end position="39"/>
    </location>
</feature>
<sequence>MVRATFAGFGTALSALQANQKRLDITGQNLANMNTPGYTRQQLQTSSLNYTASPSHYTNNPTLAVGFGVRMDAVTQIRDPYLDIQYRGQIGKSGYTEAFQTALDSLSKVLDETSISGICQAFVDIQSTLTKMQDPPKVNDPVYETELRSKMEALTNLLNNSSQKILNAEKDEFSRLDGTGTSENGAVQEVNDLLRQIGTLNRQIKQNQITGQPSLELMDKRNSLLDELASYVPIEVTYFKDAEHDGKFIDPATGQNNQGIGDKELYYYDSRGNVIGKKEWPDDLKVELLYTDANGAAQRLTLVDGTEGKGDANYAKLSISAGTRDNPTAAEITVTPAASANGQAAAFSSAKGQFSSGSVQASLDMLGKSGANGSLRGYQFYMGQLDTLAKTFAETMNNINNANLPAGQKNQYLLINKAATTNNGGVITENVQNITAANIGVSLNWAKGATHITTAGASSTDTVLDLLKAMSAPQTALGNKSFADYTSNTSTLLANDSSSNQTALKTNMTVLNGIQNSRDSISGVSMDEEATNMMSYISAYNAASRLMTTLDEALNTLINNTGVVGR</sequence>
<dbReference type="EMBL" id="VUMD01000010">
    <property type="protein sequence ID" value="MSS37349.1"/>
    <property type="molecule type" value="Genomic_DNA"/>
</dbReference>
<comment type="subcellular location">
    <subcellularLocation>
        <location evidence="1">Bacterial flagellum</location>
    </subcellularLocation>
    <subcellularLocation>
        <location evidence="2">Secreted</location>
    </subcellularLocation>
</comment>
<keyword evidence="11" id="KW-1185">Reference proteome</keyword>
<dbReference type="GO" id="GO:0009424">
    <property type="term" value="C:bacterial-type flagellum hook"/>
    <property type="evidence" value="ECO:0007669"/>
    <property type="project" value="InterPro"/>
</dbReference>
<name>A0A7X2NM37_9CLOT</name>
<dbReference type="Proteomes" id="UP000429958">
    <property type="component" value="Unassembled WGS sequence"/>
</dbReference>
<feature type="domain" description="Flagellar basal-body/hook protein C-terminal" evidence="8">
    <location>
        <begin position="520"/>
        <end position="559"/>
    </location>
</feature>
<dbReference type="GO" id="GO:0005198">
    <property type="term" value="F:structural molecule activity"/>
    <property type="evidence" value="ECO:0007669"/>
    <property type="project" value="InterPro"/>
</dbReference>
<dbReference type="InterPro" id="IPR001444">
    <property type="entry name" value="Flag_bb_rod_N"/>
</dbReference>
<evidence type="ECO:0000313" key="11">
    <source>
        <dbReference type="Proteomes" id="UP000429958"/>
    </source>
</evidence>
<evidence type="ECO:0000256" key="2">
    <source>
        <dbReference type="ARBA" id="ARBA00004613"/>
    </source>
</evidence>
<evidence type="ECO:0000259" key="9">
    <source>
        <dbReference type="Pfam" id="PF22638"/>
    </source>
</evidence>
<accession>A0A7X2NM37</accession>
<keyword evidence="10" id="KW-0282">Flagellum</keyword>
<protein>
    <recommendedName>
        <fullName evidence="4">Flagellar hook-associated protein 1</fullName>
    </recommendedName>
</protein>
<evidence type="ECO:0000259" key="8">
    <source>
        <dbReference type="Pfam" id="PF06429"/>
    </source>
</evidence>
<organism evidence="10 11">
    <name type="scientific">Clostridium porci</name>
    <dbReference type="NCBI Taxonomy" id="2605778"/>
    <lineage>
        <taxon>Bacteria</taxon>
        <taxon>Bacillati</taxon>
        <taxon>Bacillota</taxon>
        <taxon>Clostridia</taxon>
        <taxon>Eubacteriales</taxon>
        <taxon>Clostridiaceae</taxon>
        <taxon>Clostridium</taxon>
    </lineage>
</organism>
<dbReference type="InterPro" id="IPR010930">
    <property type="entry name" value="Flg_bb/hook_C_dom"/>
</dbReference>
<gene>
    <name evidence="10" type="ORF">FYJ39_12375</name>
</gene>
<evidence type="ECO:0000313" key="10">
    <source>
        <dbReference type="EMBL" id="MSS37349.1"/>
    </source>
</evidence>
<dbReference type="Pfam" id="PF00460">
    <property type="entry name" value="Flg_bb_rod"/>
    <property type="match status" value="1"/>
</dbReference>
<proteinExistence type="inferred from homology"/>
<dbReference type="AlphaFoldDB" id="A0A7X2NM37"/>
<dbReference type="GO" id="GO:0005576">
    <property type="term" value="C:extracellular region"/>
    <property type="evidence" value="ECO:0007669"/>
    <property type="project" value="UniProtKB-SubCell"/>
</dbReference>
<keyword evidence="10" id="KW-0966">Cell projection</keyword>
<dbReference type="Pfam" id="PF22638">
    <property type="entry name" value="FlgK_D1"/>
    <property type="match status" value="1"/>
</dbReference>